<comment type="caution">
    <text evidence="3">The sequence shown here is derived from an EMBL/GenBank/DDBJ whole genome shotgun (WGS) entry which is preliminary data.</text>
</comment>
<keyword evidence="2" id="KW-0560">Oxidoreductase</keyword>
<dbReference type="Pfam" id="PF13561">
    <property type="entry name" value="adh_short_C2"/>
    <property type="match status" value="1"/>
</dbReference>
<evidence type="ECO:0000256" key="2">
    <source>
        <dbReference type="ARBA" id="ARBA00023002"/>
    </source>
</evidence>
<dbReference type="PANTHER" id="PTHR24321:SF8">
    <property type="entry name" value="ESTRADIOL 17-BETA-DEHYDROGENASE 8-RELATED"/>
    <property type="match status" value="1"/>
</dbReference>
<organism evidence="3 4">
    <name type="scientific">Candidatus Schekmanbacteria bacterium RIFCSPLOWO2_12_FULL_38_15</name>
    <dbReference type="NCBI Taxonomy" id="1817883"/>
    <lineage>
        <taxon>Bacteria</taxon>
        <taxon>Candidatus Schekmaniibacteriota</taxon>
    </lineage>
</organism>
<dbReference type="InterPro" id="IPR036291">
    <property type="entry name" value="NAD(P)-bd_dom_sf"/>
</dbReference>
<dbReference type="FunFam" id="3.40.50.720:FF:000084">
    <property type="entry name" value="Short-chain dehydrogenase reductase"/>
    <property type="match status" value="1"/>
</dbReference>
<comment type="similarity">
    <text evidence="1">Belongs to the short-chain dehydrogenases/reductases (SDR) family.</text>
</comment>
<sequence>MSMGKKRFENKVALITGSATGIGKNIARAFGQEGAHVAICDIDLENGKKTEMELIDRKISASFFHVDLSLKGAPYDMVRQVVQRYGKLDILVNNARSGQRTSFFEEDENSWEKGISVTLRAAFFASQEACRVMSEKGGGNIINISSVAALLACHESPVYHIAKAGMLQMTRYLAMHTGKFGVRVNTILPGFIVRDEHKARYDQDNNKNYREMVNFIHPSGHIGCSDDVANLVLFLCSSESSFINGQCIIIDGGLTLQEQSSLVFRFEKKE</sequence>
<dbReference type="CDD" id="cd05233">
    <property type="entry name" value="SDR_c"/>
    <property type="match status" value="1"/>
</dbReference>
<dbReference type="PRINTS" id="PR00081">
    <property type="entry name" value="GDHRDH"/>
</dbReference>
<evidence type="ECO:0008006" key="5">
    <source>
        <dbReference type="Google" id="ProtNLM"/>
    </source>
</evidence>
<dbReference type="AlphaFoldDB" id="A0A1F7SL53"/>
<dbReference type="InterPro" id="IPR002347">
    <property type="entry name" value="SDR_fam"/>
</dbReference>
<reference evidence="3 4" key="1">
    <citation type="journal article" date="2016" name="Nat. Commun.">
        <title>Thousands of microbial genomes shed light on interconnected biogeochemical processes in an aquifer system.</title>
        <authorList>
            <person name="Anantharaman K."/>
            <person name="Brown C.T."/>
            <person name="Hug L.A."/>
            <person name="Sharon I."/>
            <person name="Castelle C.J."/>
            <person name="Probst A.J."/>
            <person name="Thomas B.C."/>
            <person name="Singh A."/>
            <person name="Wilkins M.J."/>
            <person name="Karaoz U."/>
            <person name="Brodie E.L."/>
            <person name="Williams K.H."/>
            <person name="Hubbard S.S."/>
            <person name="Banfield J.F."/>
        </authorList>
    </citation>
    <scope>NUCLEOTIDE SEQUENCE [LARGE SCALE GENOMIC DNA]</scope>
</reference>
<dbReference type="Proteomes" id="UP000178082">
    <property type="component" value="Unassembled WGS sequence"/>
</dbReference>
<dbReference type="EMBL" id="MGDI01000019">
    <property type="protein sequence ID" value="OGL53937.1"/>
    <property type="molecule type" value="Genomic_DNA"/>
</dbReference>
<dbReference type="PANTHER" id="PTHR24321">
    <property type="entry name" value="DEHYDROGENASES, SHORT CHAIN"/>
    <property type="match status" value="1"/>
</dbReference>
<accession>A0A1F7SL53</accession>
<protein>
    <recommendedName>
        <fullName evidence="5">3-oxoacyl-ACP reductase</fullName>
    </recommendedName>
</protein>
<name>A0A1F7SL53_9BACT</name>
<dbReference type="STRING" id="1817883.A3G31_00865"/>
<dbReference type="Gene3D" id="3.40.50.720">
    <property type="entry name" value="NAD(P)-binding Rossmann-like Domain"/>
    <property type="match status" value="1"/>
</dbReference>
<proteinExistence type="inferred from homology"/>
<dbReference type="GO" id="GO:0016491">
    <property type="term" value="F:oxidoreductase activity"/>
    <property type="evidence" value="ECO:0007669"/>
    <property type="project" value="UniProtKB-KW"/>
</dbReference>
<evidence type="ECO:0000313" key="4">
    <source>
        <dbReference type="Proteomes" id="UP000178082"/>
    </source>
</evidence>
<dbReference type="SUPFAM" id="SSF51735">
    <property type="entry name" value="NAD(P)-binding Rossmann-fold domains"/>
    <property type="match status" value="1"/>
</dbReference>
<evidence type="ECO:0000256" key="1">
    <source>
        <dbReference type="ARBA" id="ARBA00006484"/>
    </source>
</evidence>
<evidence type="ECO:0000313" key="3">
    <source>
        <dbReference type="EMBL" id="OGL53937.1"/>
    </source>
</evidence>
<dbReference type="PRINTS" id="PR00080">
    <property type="entry name" value="SDRFAMILY"/>
</dbReference>
<gene>
    <name evidence="3" type="ORF">A3G31_00865</name>
</gene>